<evidence type="ECO:0000256" key="1">
    <source>
        <dbReference type="ARBA" id="ARBA00022598"/>
    </source>
</evidence>
<dbReference type="PROSITE" id="PS51221">
    <property type="entry name" value="TTL"/>
    <property type="match status" value="1"/>
</dbReference>
<dbReference type="PANTHER" id="PTHR12241">
    <property type="entry name" value="TUBULIN POLYGLUTAMYLASE"/>
    <property type="match status" value="1"/>
</dbReference>
<dbReference type="AlphaFoldDB" id="A0AAD1X1P0"/>
<dbReference type="EMBL" id="CAMPGE010001036">
    <property type="protein sequence ID" value="CAI2359803.1"/>
    <property type="molecule type" value="Genomic_DNA"/>
</dbReference>
<feature type="region of interest" description="Disordered" evidence="6">
    <location>
        <begin position="1"/>
        <end position="42"/>
    </location>
</feature>
<dbReference type="PANTHER" id="PTHR12241:SF145">
    <property type="entry name" value="TUBULIN POLYGLUTAMYLASE TTLL5"/>
    <property type="match status" value="1"/>
</dbReference>
<protein>
    <recommendedName>
        <fullName evidence="4">Tubulin--tyrosine ligase-like protein 5</fullName>
    </recommendedName>
</protein>
<accession>A0AAD1X1P0</accession>
<proteinExistence type="predicted"/>
<name>A0AAD1X1P0_EUPCR</name>
<keyword evidence="3" id="KW-0067">ATP-binding</keyword>
<evidence type="ECO:0000256" key="4">
    <source>
        <dbReference type="ARBA" id="ARBA00041448"/>
    </source>
</evidence>
<evidence type="ECO:0000256" key="3">
    <source>
        <dbReference type="ARBA" id="ARBA00022840"/>
    </source>
</evidence>
<dbReference type="InterPro" id="IPR004344">
    <property type="entry name" value="TTL/TTLL_fam"/>
</dbReference>
<dbReference type="GO" id="GO:0070740">
    <property type="term" value="F:tubulin-glutamic acid ligase activity"/>
    <property type="evidence" value="ECO:0007669"/>
    <property type="project" value="TreeGrafter"/>
</dbReference>
<keyword evidence="2" id="KW-0547">Nucleotide-binding</keyword>
<dbReference type="GO" id="GO:0005524">
    <property type="term" value="F:ATP binding"/>
    <property type="evidence" value="ECO:0007669"/>
    <property type="project" value="UniProtKB-KW"/>
</dbReference>
<feature type="compositionally biased region" description="Polar residues" evidence="6">
    <location>
        <begin position="931"/>
        <end position="942"/>
    </location>
</feature>
<feature type="compositionally biased region" description="Basic and acidic residues" evidence="6">
    <location>
        <begin position="1"/>
        <end position="12"/>
    </location>
</feature>
<evidence type="ECO:0000256" key="2">
    <source>
        <dbReference type="ARBA" id="ARBA00022741"/>
    </source>
</evidence>
<evidence type="ECO:0000256" key="6">
    <source>
        <dbReference type="SAM" id="MobiDB-lite"/>
    </source>
</evidence>
<gene>
    <name evidence="7" type="ORF">ECRASSUSDP1_LOCUS1097</name>
</gene>
<dbReference type="GO" id="GO:0036064">
    <property type="term" value="C:ciliary basal body"/>
    <property type="evidence" value="ECO:0007669"/>
    <property type="project" value="TreeGrafter"/>
</dbReference>
<sequence>MESEKTMDHEIPQTEPGSTIPESSSSLPGEEEVKKEPETDTKYSAKKKTVGKYNFSFVTVSPKKKNTVEPLMIQKLKKIQAESIRSWNGMETNLIGKPGNVNFLGSGKRKSTKADEYLEMESKRLARIAKGIVKLKHLEDEKLGIMGLGSKQTQDIINFKLIKESQILKDGPPAITFSKNSYMDQGDLLYKVLKAEARLIRSVLEVHGFNHTDGHDWNILWTCTSCKPYLYEGLNENQKINHFPQSSELTRKDNLCVNVVAMQEKFGSENFDIIPDTYILPDEFADFHSHFHKIQSTLKKGEKNLWIVKPSASSKGRGIYLIDNTSEAPIKENCVISKYINNPFLINGLKFDIRIYVLVTCVDPWRIYVYKEGLARFATEAYCEDGSKSNRFVHLTNYSINKKSEKYVHSTNLESDDEGSKWSLSALMKYLESLGIDSNLLWSRIYDLIIKSFLCVDSHIYTAIKKIQGYKNNCFELYGFDVMLDSDLKPWILEANLSPSLATESPLDLSIKTNLITDTFNLIGIKRMDRRRDNYNKIKQRFKNFKPKQNQTRGLSSSKNPNNSRMDSFKTSEAQEYCDKNRLFCEKLSTISQKNRNMIKDTIFEDLRKGNFIRIYPNKNSDIYDQYFITPRNTNKILYKYLFTDELIQWELPKNFSFSSFSKDDKLYKTTAARKSKTSNLDYEDTPSSKKLPAVSRSKIKGISEAKVSGSYNTVSSPPAPDIDTQNSEKLMITGDDVLIEYVARLMIAIKSIREKLLRQSWKHCINKFITHYVWHTSDTRRRENNKLWQRLESRLIEMKERRKRLLRSLYKKEFPGTVGKKNKEEVNAAFEKEYEIKEQQKNVIIQALSARELEEMLRKSTKNVAHEVVSCLVESTSRGVLTDIIRWLTTSQQNMLNDHLSILDSSDIMKTSNFQNDEEEPEDSEDMESFYNTKSSMNTSGIRIKVRKSSVDPHSKKKKLDYK</sequence>
<dbReference type="GO" id="GO:0000226">
    <property type="term" value="P:microtubule cytoskeleton organization"/>
    <property type="evidence" value="ECO:0007669"/>
    <property type="project" value="TreeGrafter"/>
</dbReference>
<dbReference type="Pfam" id="PF03133">
    <property type="entry name" value="TTL"/>
    <property type="match status" value="1"/>
</dbReference>
<evidence type="ECO:0000256" key="5">
    <source>
        <dbReference type="ARBA" id="ARBA00049274"/>
    </source>
</evidence>
<dbReference type="Proteomes" id="UP001295684">
    <property type="component" value="Unassembled WGS sequence"/>
</dbReference>
<keyword evidence="1" id="KW-0436">Ligase</keyword>
<feature type="compositionally biased region" description="Acidic residues" evidence="6">
    <location>
        <begin position="917"/>
        <end position="929"/>
    </location>
</feature>
<comment type="caution">
    <text evidence="7">The sequence shown here is derived from an EMBL/GenBank/DDBJ whole genome shotgun (WGS) entry which is preliminary data.</text>
</comment>
<feature type="compositionally biased region" description="Basic and acidic residues" evidence="6">
    <location>
        <begin position="31"/>
        <end position="42"/>
    </location>
</feature>
<reference evidence="7" key="1">
    <citation type="submission" date="2023-07" db="EMBL/GenBank/DDBJ databases">
        <authorList>
            <consortium name="AG Swart"/>
            <person name="Singh M."/>
            <person name="Singh A."/>
            <person name="Seah K."/>
            <person name="Emmerich C."/>
        </authorList>
    </citation>
    <scope>NUCLEOTIDE SEQUENCE</scope>
    <source>
        <strain evidence="7">DP1</strain>
    </source>
</reference>
<dbReference type="SUPFAM" id="SSF56059">
    <property type="entry name" value="Glutathione synthetase ATP-binding domain-like"/>
    <property type="match status" value="1"/>
</dbReference>
<organism evidence="7 8">
    <name type="scientific">Euplotes crassus</name>
    <dbReference type="NCBI Taxonomy" id="5936"/>
    <lineage>
        <taxon>Eukaryota</taxon>
        <taxon>Sar</taxon>
        <taxon>Alveolata</taxon>
        <taxon>Ciliophora</taxon>
        <taxon>Intramacronucleata</taxon>
        <taxon>Spirotrichea</taxon>
        <taxon>Hypotrichia</taxon>
        <taxon>Euplotida</taxon>
        <taxon>Euplotidae</taxon>
        <taxon>Moneuplotes</taxon>
    </lineage>
</organism>
<evidence type="ECO:0000313" key="7">
    <source>
        <dbReference type="EMBL" id="CAI2359803.1"/>
    </source>
</evidence>
<dbReference type="Gene3D" id="3.30.470.20">
    <property type="entry name" value="ATP-grasp fold, B domain"/>
    <property type="match status" value="1"/>
</dbReference>
<comment type="catalytic activity">
    <reaction evidence="5">
        <text>L-glutamyl-[protein] + L-glutamate + ATP = gamma-L-glutamyl-L-glutamyl-[protein] + ADP + phosphate + H(+)</text>
        <dbReference type="Rhea" id="RHEA:60144"/>
        <dbReference type="Rhea" id="RHEA-COMP:10208"/>
        <dbReference type="Rhea" id="RHEA-COMP:15517"/>
        <dbReference type="ChEBI" id="CHEBI:15378"/>
        <dbReference type="ChEBI" id="CHEBI:29973"/>
        <dbReference type="ChEBI" id="CHEBI:29985"/>
        <dbReference type="ChEBI" id="CHEBI:30616"/>
        <dbReference type="ChEBI" id="CHEBI:43474"/>
        <dbReference type="ChEBI" id="CHEBI:143622"/>
        <dbReference type="ChEBI" id="CHEBI:456216"/>
    </reaction>
    <physiologicalReaction direction="left-to-right" evidence="5">
        <dbReference type="Rhea" id="RHEA:60145"/>
    </physiologicalReaction>
</comment>
<dbReference type="GO" id="GO:0015631">
    <property type="term" value="F:tubulin binding"/>
    <property type="evidence" value="ECO:0007669"/>
    <property type="project" value="TreeGrafter"/>
</dbReference>
<feature type="region of interest" description="Disordered" evidence="6">
    <location>
        <begin position="915"/>
        <end position="964"/>
    </location>
</feature>
<feature type="region of interest" description="Disordered" evidence="6">
    <location>
        <begin position="547"/>
        <end position="567"/>
    </location>
</feature>
<keyword evidence="8" id="KW-1185">Reference proteome</keyword>
<evidence type="ECO:0000313" key="8">
    <source>
        <dbReference type="Proteomes" id="UP001295684"/>
    </source>
</evidence>